<reference evidence="1" key="1">
    <citation type="submission" date="2022-03" db="EMBL/GenBank/DDBJ databases">
        <authorList>
            <person name="Martin H S."/>
        </authorList>
    </citation>
    <scope>NUCLEOTIDE SEQUENCE</scope>
</reference>
<evidence type="ECO:0000313" key="1">
    <source>
        <dbReference type="EMBL" id="CAH2063446.1"/>
    </source>
</evidence>
<sequence>MLDRSLLASTDLRSGAKKLEGIVIREYVEAAGSSARSKAQQLPQDAGSVLITNALASRQEYYEIITLNSNRDLVYAETHRYLSGDVTPDEVRGSQPAAQGQ</sequence>
<organism evidence="1 2">
    <name type="scientific">Iphiclides podalirius</name>
    <name type="common">scarce swallowtail</name>
    <dbReference type="NCBI Taxonomy" id="110791"/>
    <lineage>
        <taxon>Eukaryota</taxon>
        <taxon>Metazoa</taxon>
        <taxon>Ecdysozoa</taxon>
        <taxon>Arthropoda</taxon>
        <taxon>Hexapoda</taxon>
        <taxon>Insecta</taxon>
        <taxon>Pterygota</taxon>
        <taxon>Neoptera</taxon>
        <taxon>Endopterygota</taxon>
        <taxon>Lepidoptera</taxon>
        <taxon>Glossata</taxon>
        <taxon>Ditrysia</taxon>
        <taxon>Papilionoidea</taxon>
        <taxon>Papilionidae</taxon>
        <taxon>Papilioninae</taxon>
        <taxon>Iphiclides</taxon>
    </lineage>
</organism>
<gene>
    <name evidence="1" type="ORF">IPOD504_LOCUS12525</name>
</gene>
<keyword evidence="2" id="KW-1185">Reference proteome</keyword>
<dbReference type="EMBL" id="OW152815">
    <property type="protein sequence ID" value="CAH2063446.1"/>
    <property type="molecule type" value="Genomic_DNA"/>
</dbReference>
<name>A0ABN8IQN0_9NEOP</name>
<protein>
    <submittedName>
        <fullName evidence="1">Uncharacterized protein</fullName>
    </submittedName>
</protein>
<feature type="non-terminal residue" evidence="1">
    <location>
        <position position="101"/>
    </location>
</feature>
<evidence type="ECO:0000313" key="2">
    <source>
        <dbReference type="Proteomes" id="UP000837857"/>
    </source>
</evidence>
<dbReference type="Proteomes" id="UP000837857">
    <property type="component" value="Chromosome 3"/>
</dbReference>
<accession>A0ABN8IQN0</accession>
<proteinExistence type="predicted"/>